<evidence type="ECO:0000313" key="2">
    <source>
        <dbReference type="Proteomes" id="UP000249340"/>
    </source>
</evidence>
<sequence>MRWGTVAAVAAATAVGAGAVAVLVGRAVSDRAVRPRMQAAAAGGLRVHSTAAGRVALTRAPQTSRRGTYALEWPGGHAVVGEVLETDAQTVVRRLERVDGTPPTPGARVSLTPRVLVGDPGSALGLDFDQTWVRGELGPMPAWYVPGIRDLWVVAVHGPGADRSQVLPILPLLYSFRLPVLAITYRNDEGAPRSPDGLGHFGETEWRDVEAAVRLALQDGARHVLLYGWSLGATMALQTAAHSSWRDAVGGLVLDSPVLDWPAAVRRQATRRGVPPALAELGVRAAQGRSGVDLGEFARLGRGEGLDVPTLILQSPDDTVAPLPVARRLADAREDLVTLHTVPGAEHAALWNADPPGYEEALRRFLTPLV</sequence>
<dbReference type="Proteomes" id="UP000249340">
    <property type="component" value="Chromosome"/>
</dbReference>
<dbReference type="EMBL" id="CP031264">
    <property type="protein sequence ID" value="AXI80001.1"/>
    <property type="molecule type" value="Genomic_DNA"/>
</dbReference>
<name>A0A345T1Z6_9ACTN</name>
<accession>A0A345T1Z6</accession>
<gene>
    <name evidence="1" type="ORF">C7M71_023965</name>
</gene>
<protein>
    <recommendedName>
        <fullName evidence="3">Peptidase S9 prolyl oligopeptidase catalytic domain-containing protein</fullName>
    </recommendedName>
</protein>
<dbReference type="OrthoDB" id="8111537at2"/>
<dbReference type="InterPro" id="IPR029058">
    <property type="entry name" value="AB_hydrolase_fold"/>
</dbReference>
<organism evidence="1 2">
    <name type="scientific">Peterkaempfera bronchialis</name>
    <dbReference type="NCBI Taxonomy" id="2126346"/>
    <lineage>
        <taxon>Bacteria</taxon>
        <taxon>Bacillati</taxon>
        <taxon>Actinomycetota</taxon>
        <taxon>Actinomycetes</taxon>
        <taxon>Kitasatosporales</taxon>
        <taxon>Streptomycetaceae</taxon>
        <taxon>Peterkaempfera</taxon>
    </lineage>
</organism>
<dbReference type="RefSeq" id="WP_114914532.1">
    <property type="nucleotide sequence ID" value="NZ_CP031264.1"/>
</dbReference>
<dbReference type="KEGG" id="stri:C7M71_023965"/>
<dbReference type="SUPFAM" id="SSF53474">
    <property type="entry name" value="alpha/beta-Hydrolases"/>
    <property type="match status" value="1"/>
</dbReference>
<dbReference type="Gene3D" id="3.40.50.1820">
    <property type="entry name" value="alpha/beta hydrolase"/>
    <property type="match status" value="1"/>
</dbReference>
<keyword evidence="2" id="KW-1185">Reference proteome</keyword>
<dbReference type="PANTHER" id="PTHR12277">
    <property type="entry name" value="ALPHA/BETA HYDROLASE DOMAIN-CONTAINING PROTEIN"/>
    <property type="match status" value="1"/>
</dbReference>
<evidence type="ECO:0008006" key="3">
    <source>
        <dbReference type="Google" id="ProtNLM"/>
    </source>
</evidence>
<evidence type="ECO:0000313" key="1">
    <source>
        <dbReference type="EMBL" id="AXI80001.1"/>
    </source>
</evidence>
<dbReference type="AlphaFoldDB" id="A0A345T1Z6"/>
<dbReference type="PANTHER" id="PTHR12277:SF79">
    <property type="entry name" value="XAA-PRO DIPEPTIDYL-PEPTIDASE-RELATED"/>
    <property type="match status" value="1"/>
</dbReference>
<proteinExistence type="predicted"/>
<reference evidence="2" key="1">
    <citation type="submission" date="2018-07" db="EMBL/GenBank/DDBJ databases">
        <title>Streptacidiphilus bronchialis DSM 106435 chromosome.</title>
        <authorList>
            <person name="Batra D."/>
            <person name="Gulvik C.A."/>
        </authorList>
    </citation>
    <scope>NUCLEOTIDE SEQUENCE [LARGE SCALE GENOMIC DNA]</scope>
    <source>
        <strain evidence="2">DSM 106435</strain>
    </source>
</reference>